<feature type="signal peptide" evidence="1">
    <location>
        <begin position="1"/>
        <end position="19"/>
    </location>
</feature>
<feature type="domain" description="Chitin-binding type-2" evidence="2">
    <location>
        <begin position="122"/>
        <end position="179"/>
    </location>
</feature>
<feature type="chain" id="PRO_5004314195" evidence="1">
    <location>
        <begin position="20"/>
        <end position="285"/>
    </location>
</feature>
<keyword evidence="1" id="KW-0732">Signal</keyword>
<dbReference type="GO" id="GO:0008061">
    <property type="term" value="F:chitin binding"/>
    <property type="evidence" value="ECO:0007669"/>
    <property type="project" value="InterPro"/>
</dbReference>
<accession>Q8N0M8</accession>
<dbReference type="KEGG" id="cfel:113378770"/>
<evidence type="ECO:0000256" key="1">
    <source>
        <dbReference type="SAM" id="SignalP"/>
    </source>
</evidence>
<dbReference type="Gene3D" id="2.170.140.10">
    <property type="entry name" value="Chitin binding domain"/>
    <property type="match status" value="1"/>
</dbReference>
<feature type="domain" description="Chitin-binding type-2" evidence="2">
    <location>
        <begin position="225"/>
        <end position="274"/>
    </location>
</feature>
<dbReference type="PROSITE" id="PS50940">
    <property type="entry name" value="CHIT_BIND_II"/>
    <property type="match status" value="2"/>
</dbReference>
<dbReference type="OrthoDB" id="6020543at2759"/>
<proteinExistence type="evidence at transcript level"/>
<dbReference type="EMBL" id="AF373880">
    <property type="protein sequence ID" value="AAM21355.1"/>
    <property type="molecule type" value="mRNA"/>
</dbReference>
<evidence type="ECO:0000313" key="3">
    <source>
        <dbReference type="EMBL" id="AAM21355.1"/>
    </source>
</evidence>
<organism evidence="3">
    <name type="scientific">Ctenocephalides felis</name>
    <name type="common">Cat flea</name>
    <dbReference type="NCBI Taxonomy" id="7515"/>
    <lineage>
        <taxon>Eukaryota</taxon>
        <taxon>Metazoa</taxon>
        <taxon>Ecdysozoa</taxon>
        <taxon>Arthropoda</taxon>
        <taxon>Hexapoda</taxon>
        <taxon>Insecta</taxon>
        <taxon>Pterygota</taxon>
        <taxon>Neoptera</taxon>
        <taxon>Endopterygota</taxon>
        <taxon>Siphonaptera</taxon>
        <taxon>Pulicidae</taxon>
        <taxon>Archaeopsyllinae</taxon>
        <taxon>Ctenocephalides</taxon>
    </lineage>
</organism>
<reference evidence="3" key="1">
    <citation type="journal article" date="2003" name="Insect Biochem. Mol. Biol.">
        <title>Cloning and characterization of five cDNAs encoding peritrophin-A domains from the cat flea, Ctenocephalides felis.</title>
        <authorList>
            <person name="Gaines P.J."/>
            <person name="Walmsley S.J."/>
            <person name="Wisnewski N."/>
        </authorList>
    </citation>
    <scope>NUCLEOTIDE SEQUENCE</scope>
</reference>
<sequence>MFYITLVFISFVALSVVTAYDGEFNVDGTPLTVNKEVFASLDEPAPGVVPTPEPTPVPKPEQKCKKVKFSCVNSCSSPEMQYCPEIGADPVKESCSPDQVCADQSGYLQCTTKESTVCKVQGFKCPSPSRFYPNINDCQSYYYCDENSIGTQYYCPANFAYDPLRHNCGPMALGTKCYTVTCPAQPKVLPYIGDKSLYVVCMAGRGTVLQCEEPAEFSPRSETCVGQCRARGKFAFKNDATCRKFFTCLRPKGEPVPDQCPIGTVFNQATQSCNTGTCERKPKLY</sequence>
<dbReference type="AlphaFoldDB" id="Q8N0M8"/>
<dbReference type="InterPro" id="IPR002557">
    <property type="entry name" value="Chitin-bd_dom"/>
</dbReference>
<protein>
    <submittedName>
        <fullName evidence="3">Peritrophin-like protein 2</fullName>
    </submittedName>
</protein>
<dbReference type="SMART" id="SM00494">
    <property type="entry name" value="ChtBD2"/>
    <property type="match status" value="2"/>
</dbReference>
<dbReference type="InterPro" id="IPR036508">
    <property type="entry name" value="Chitin-bd_dom_sf"/>
</dbReference>
<dbReference type="RefSeq" id="XP_026475151.1">
    <property type="nucleotide sequence ID" value="XM_026619366.1"/>
</dbReference>
<name>Q8N0M8_CTEFE</name>
<evidence type="ECO:0000259" key="2">
    <source>
        <dbReference type="PROSITE" id="PS50940"/>
    </source>
</evidence>
<dbReference type="Pfam" id="PF01607">
    <property type="entry name" value="CBM_14"/>
    <property type="match status" value="2"/>
</dbReference>
<dbReference type="GeneID" id="113378770"/>
<dbReference type="GO" id="GO:0005576">
    <property type="term" value="C:extracellular region"/>
    <property type="evidence" value="ECO:0007669"/>
    <property type="project" value="InterPro"/>
</dbReference>
<dbReference type="SUPFAM" id="SSF57625">
    <property type="entry name" value="Invertebrate chitin-binding proteins"/>
    <property type="match status" value="3"/>
</dbReference>